<dbReference type="EMBL" id="CP086717">
    <property type="protein sequence ID" value="WOO81739.1"/>
    <property type="molecule type" value="Genomic_DNA"/>
</dbReference>
<keyword evidence="2" id="KW-1185">Reference proteome</keyword>
<dbReference type="RefSeq" id="XP_062627771.1">
    <property type="nucleotide sequence ID" value="XM_062771787.1"/>
</dbReference>
<dbReference type="AlphaFoldDB" id="A0AAF0YBI1"/>
<organism evidence="1 2">
    <name type="scientific">Vanrija pseudolonga</name>
    <dbReference type="NCBI Taxonomy" id="143232"/>
    <lineage>
        <taxon>Eukaryota</taxon>
        <taxon>Fungi</taxon>
        <taxon>Dikarya</taxon>
        <taxon>Basidiomycota</taxon>
        <taxon>Agaricomycotina</taxon>
        <taxon>Tremellomycetes</taxon>
        <taxon>Trichosporonales</taxon>
        <taxon>Trichosporonaceae</taxon>
        <taxon>Vanrija</taxon>
    </lineage>
</organism>
<dbReference type="Proteomes" id="UP000827549">
    <property type="component" value="Chromosome 4"/>
</dbReference>
<protein>
    <submittedName>
        <fullName evidence="1">Uncharacterized protein</fullName>
    </submittedName>
</protein>
<proteinExistence type="predicted"/>
<name>A0AAF0YBI1_9TREE</name>
<evidence type="ECO:0000313" key="1">
    <source>
        <dbReference type="EMBL" id="WOO81739.1"/>
    </source>
</evidence>
<dbReference type="GeneID" id="87808489"/>
<gene>
    <name evidence="1" type="ORF">LOC62_04G005260</name>
</gene>
<reference evidence="1" key="1">
    <citation type="submission" date="2023-10" db="EMBL/GenBank/DDBJ databases">
        <authorList>
            <person name="Noh H."/>
        </authorList>
    </citation>
    <scope>NUCLEOTIDE SEQUENCE</scope>
    <source>
        <strain evidence="1">DUCC4014</strain>
    </source>
</reference>
<evidence type="ECO:0000313" key="2">
    <source>
        <dbReference type="Proteomes" id="UP000827549"/>
    </source>
</evidence>
<accession>A0AAF0YBI1</accession>
<sequence>MPWRVTIDHTTHPHIIDAIIAHAPFESLWALRQTSCAFHARITHMLFHCVEITHPKADTVAIRTGPGAFRVPFRAVRVADLVEEKTFPPTKAVLRAYRELRNLRTLRRFGPALFDSVATYLPQVETLVDYFDLALYRPPTTGNEQIRHPLWEGYASDETSDEWDNDEVLLLRTLRRRGDAITADDASLFPQVDTLVDFIHLARYRQADRYNQYADYEGCEADAAREDFVPGVYPLVCAGPRDYPPSLRRYVLHVHHDKGLWMIPSAFHQVLYNLLTRRSRKRLAPPVRDAVLVLHRSPAHPVAGCRLADALEAAVNVVLERWPAEAAFTLRGPEEADDNVP</sequence>